<evidence type="ECO:0000256" key="12">
    <source>
        <dbReference type="SAM" id="MobiDB-lite"/>
    </source>
</evidence>
<keyword evidence="8 13" id="KW-1133">Transmembrane helix</keyword>
<keyword evidence="11" id="KW-0407">Ion channel</keyword>
<dbReference type="InterPro" id="IPR027359">
    <property type="entry name" value="Volt_channel_dom_sf"/>
</dbReference>
<dbReference type="Pfam" id="PF00520">
    <property type="entry name" value="Ion_trans"/>
    <property type="match status" value="1"/>
</dbReference>
<evidence type="ECO:0000256" key="11">
    <source>
        <dbReference type="ARBA" id="ARBA00023303"/>
    </source>
</evidence>
<evidence type="ECO:0000256" key="13">
    <source>
        <dbReference type="SAM" id="Phobius"/>
    </source>
</evidence>
<evidence type="ECO:0000256" key="8">
    <source>
        <dbReference type="ARBA" id="ARBA00022989"/>
    </source>
</evidence>
<evidence type="ECO:0000256" key="3">
    <source>
        <dbReference type="ARBA" id="ARBA00022568"/>
    </source>
</evidence>
<dbReference type="PANTHER" id="PTHR45628:SF35">
    <property type="entry name" value="VOLTAGE-DEPENDENT N-TYPE CALCIUM CHANNEL SUBUNIT ALPHA"/>
    <property type="match status" value="1"/>
</dbReference>
<reference evidence="15 16" key="1">
    <citation type="submission" date="2022-01" db="EMBL/GenBank/DDBJ databases">
        <title>A high-quality chromosome-level genome assembly of rohu carp, Labeo rohita.</title>
        <authorList>
            <person name="Arick M.A. II"/>
            <person name="Hsu C.-Y."/>
            <person name="Magbanua Z."/>
            <person name="Pechanova O."/>
            <person name="Grover C."/>
            <person name="Miller E."/>
            <person name="Thrash A."/>
            <person name="Ezzel L."/>
            <person name="Alam S."/>
            <person name="Benzie J."/>
            <person name="Hamilton M."/>
            <person name="Karsi A."/>
            <person name="Lawrence M.L."/>
            <person name="Peterson D.G."/>
        </authorList>
    </citation>
    <scope>NUCLEOTIDE SEQUENCE [LARGE SCALE GENOMIC DNA]</scope>
    <source>
        <strain evidence="16">BAU-BD-2019</strain>
        <tissue evidence="15">Blood</tissue>
    </source>
</reference>
<dbReference type="EMBL" id="JACTAM010000005">
    <property type="protein sequence ID" value="KAI2664710.1"/>
    <property type="molecule type" value="Genomic_DNA"/>
</dbReference>
<feature type="region of interest" description="Disordered" evidence="12">
    <location>
        <begin position="42"/>
        <end position="69"/>
    </location>
</feature>
<keyword evidence="2" id="KW-0813">Transport</keyword>
<evidence type="ECO:0000256" key="7">
    <source>
        <dbReference type="ARBA" id="ARBA00022882"/>
    </source>
</evidence>
<keyword evidence="3" id="KW-0109">Calcium transport</keyword>
<gene>
    <name evidence="15" type="ORF">H4Q32_002979</name>
</gene>
<keyword evidence="7" id="KW-0851">Voltage-gated channel</keyword>
<evidence type="ECO:0000256" key="10">
    <source>
        <dbReference type="ARBA" id="ARBA00023136"/>
    </source>
</evidence>
<organism evidence="15 16">
    <name type="scientific">Labeo rohita</name>
    <name type="common">Indian major carp</name>
    <name type="synonym">Cyprinus rohita</name>
    <dbReference type="NCBI Taxonomy" id="84645"/>
    <lineage>
        <taxon>Eukaryota</taxon>
        <taxon>Metazoa</taxon>
        <taxon>Chordata</taxon>
        <taxon>Craniata</taxon>
        <taxon>Vertebrata</taxon>
        <taxon>Euteleostomi</taxon>
        <taxon>Actinopterygii</taxon>
        <taxon>Neopterygii</taxon>
        <taxon>Teleostei</taxon>
        <taxon>Ostariophysi</taxon>
        <taxon>Cypriniformes</taxon>
        <taxon>Cyprinidae</taxon>
        <taxon>Labeoninae</taxon>
        <taxon>Labeonini</taxon>
        <taxon>Labeo</taxon>
    </lineage>
</organism>
<keyword evidence="5 13" id="KW-0812">Transmembrane</keyword>
<evidence type="ECO:0000256" key="5">
    <source>
        <dbReference type="ARBA" id="ARBA00022692"/>
    </source>
</evidence>
<proteinExistence type="predicted"/>
<sequence length="266" mass="29364">MAGYLNPSTTLCVYVAAEQALVDARPVRSILRVSRMARFEDDLPTRYGGGGSPAGPGRGANRQPGPPCGQRMYKQTMAQRARTMAIYNPIPVKQNCFTVNRSLFIFSEDNIIRKYAKKITEWPYPLHKSQALVRGQNSFLNTITPFEYMILATIIANCIVLGLEQHLPALDKTPMSKRLDDTEPYFIGIFCFEAGIKIIALGFAFHKGSYLRNGWNVMDFVVVLTGRAPGMCAHPGGVCRDGHGVTVELVPVWLLPPQGSVLPFSA</sequence>
<name>A0ABQ8MPT8_LABRO</name>
<dbReference type="InterPro" id="IPR050599">
    <property type="entry name" value="VDCC_alpha-1_subunit"/>
</dbReference>
<dbReference type="SUPFAM" id="SSF81324">
    <property type="entry name" value="Voltage-gated potassium channels"/>
    <property type="match status" value="1"/>
</dbReference>
<dbReference type="Proteomes" id="UP000830375">
    <property type="component" value="Unassembled WGS sequence"/>
</dbReference>
<feature type="transmembrane region" description="Helical" evidence="13">
    <location>
        <begin position="185"/>
        <end position="205"/>
    </location>
</feature>
<dbReference type="Gene3D" id="1.20.120.350">
    <property type="entry name" value="Voltage-gated potassium channels. Chain C"/>
    <property type="match status" value="1"/>
</dbReference>
<evidence type="ECO:0000256" key="4">
    <source>
        <dbReference type="ARBA" id="ARBA00022673"/>
    </source>
</evidence>
<evidence type="ECO:0000256" key="2">
    <source>
        <dbReference type="ARBA" id="ARBA00022448"/>
    </source>
</evidence>
<keyword evidence="4" id="KW-0107">Calcium channel</keyword>
<protein>
    <submittedName>
        <fullName evidence="15">Voltage-dependent N-type calcium channel subunit alpha-1B</fullName>
    </submittedName>
</protein>
<feature type="transmembrane region" description="Helical" evidence="13">
    <location>
        <begin position="146"/>
        <end position="165"/>
    </location>
</feature>
<feature type="compositionally biased region" description="Gly residues" evidence="12">
    <location>
        <begin position="47"/>
        <end position="58"/>
    </location>
</feature>
<evidence type="ECO:0000256" key="1">
    <source>
        <dbReference type="ARBA" id="ARBA00004141"/>
    </source>
</evidence>
<evidence type="ECO:0000256" key="9">
    <source>
        <dbReference type="ARBA" id="ARBA00023065"/>
    </source>
</evidence>
<evidence type="ECO:0000313" key="16">
    <source>
        <dbReference type="Proteomes" id="UP000830375"/>
    </source>
</evidence>
<accession>A0ABQ8MPT8</accession>
<feature type="domain" description="Ion transport" evidence="14">
    <location>
        <begin position="145"/>
        <end position="225"/>
    </location>
</feature>
<comment type="subcellular location">
    <subcellularLocation>
        <location evidence="1">Membrane</location>
        <topology evidence="1">Multi-pass membrane protein</topology>
    </subcellularLocation>
</comment>
<comment type="caution">
    <text evidence="15">The sequence shown here is derived from an EMBL/GenBank/DDBJ whole genome shotgun (WGS) entry which is preliminary data.</text>
</comment>
<keyword evidence="6" id="KW-0106">Calcium</keyword>
<keyword evidence="9" id="KW-0406">Ion transport</keyword>
<evidence type="ECO:0000313" key="15">
    <source>
        <dbReference type="EMBL" id="KAI2664710.1"/>
    </source>
</evidence>
<keyword evidence="10 13" id="KW-0472">Membrane</keyword>
<evidence type="ECO:0000259" key="14">
    <source>
        <dbReference type="Pfam" id="PF00520"/>
    </source>
</evidence>
<dbReference type="PANTHER" id="PTHR45628">
    <property type="entry name" value="VOLTAGE-DEPENDENT CALCIUM CHANNEL TYPE A SUBUNIT ALPHA-1"/>
    <property type="match status" value="1"/>
</dbReference>
<dbReference type="InterPro" id="IPR005821">
    <property type="entry name" value="Ion_trans_dom"/>
</dbReference>
<evidence type="ECO:0000256" key="6">
    <source>
        <dbReference type="ARBA" id="ARBA00022837"/>
    </source>
</evidence>
<keyword evidence="16" id="KW-1185">Reference proteome</keyword>